<evidence type="ECO:0008006" key="3">
    <source>
        <dbReference type="Google" id="ProtNLM"/>
    </source>
</evidence>
<gene>
    <name evidence="1" type="ORF">GCM10022222_24930</name>
</gene>
<evidence type="ECO:0000313" key="2">
    <source>
        <dbReference type="Proteomes" id="UP001500689"/>
    </source>
</evidence>
<accession>A0ABP6VTD8</accession>
<dbReference type="Proteomes" id="UP001500689">
    <property type="component" value="Unassembled WGS sequence"/>
</dbReference>
<reference evidence="2" key="1">
    <citation type="journal article" date="2019" name="Int. J. Syst. Evol. Microbiol.">
        <title>The Global Catalogue of Microorganisms (GCM) 10K type strain sequencing project: providing services to taxonomists for standard genome sequencing and annotation.</title>
        <authorList>
            <consortium name="The Broad Institute Genomics Platform"/>
            <consortium name="The Broad Institute Genome Sequencing Center for Infectious Disease"/>
            <person name="Wu L."/>
            <person name="Ma J."/>
        </authorList>
    </citation>
    <scope>NUCLEOTIDE SEQUENCE [LARGE SCALE GENOMIC DNA]</scope>
    <source>
        <strain evidence="2">JCM 16898</strain>
    </source>
</reference>
<comment type="caution">
    <text evidence="1">The sequence shown here is derived from an EMBL/GenBank/DDBJ whole genome shotgun (WGS) entry which is preliminary data.</text>
</comment>
<proteinExistence type="predicted"/>
<organism evidence="1 2">
    <name type="scientific">Amycolatopsis ultiminotia</name>
    <dbReference type="NCBI Taxonomy" id="543629"/>
    <lineage>
        <taxon>Bacteria</taxon>
        <taxon>Bacillati</taxon>
        <taxon>Actinomycetota</taxon>
        <taxon>Actinomycetes</taxon>
        <taxon>Pseudonocardiales</taxon>
        <taxon>Pseudonocardiaceae</taxon>
        <taxon>Amycolatopsis</taxon>
    </lineage>
</organism>
<evidence type="ECO:0000313" key="1">
    <source>
        <dbReference type="EMBL" id="GAA3540289.1"/>
    </source>
</evidence>
<dbReference type="EMBL" id="BAAAZN010000004">
    <property type="protein sequence ID" value="GAA3540289.1"/>
    <property type="molecule type" value="Genomic_DNA"/>
</dbReference>
<sequence length="72" mass="7389">MSNSARRTGLTRASSAAVAWLGTTHSVARRSAVAVQARKNRALTEECSTASVKNVASCNVTTEAALLASGIV</sequence>
<protein>
    <recommendedName>
        <fullName evidence="3">Secreted protein</fullName>
    </recommendedName>
</protein>
<keyword evidence="2" id="KW-1185">Reference proteome</keyword>
<name>A0ABP6VTD8_9PSEU</name>